<feature type="transmembrane region" description="Helical" evidence="1">
    <location>
        <begin position="7"/>
        <end position="28"/>
    </location>
</feature>
<evidence type="ECO:0000256" key="1">
    <source>
        <dbReference type="SAM" id="Phobius"/>
    </source>
</evidence>
<reference evidence="6 9" key="1">
    <citation type="submission" date="2017-06" db="EMBL/GenBank/DDBJ databases">
        <authorList>
            <person name="Swanenburg J."/>
            <person name="Kort R."/>
        </authorList>
    </citation>
    <scope>NUCLEOTIDE SEQUENCE [LARGE SCALE GENOMIC DNA]</scope>
    <source>
        <strain evidence="6 9">RL05</strain>
    </source>
</reference>
<keyword evidence="1" id="KW-0472">Membrane</keyword>
<feature type="transmembrane region" description="Helical" evidence="1">
    <location>
        <begin position="40"/>
        <end position="62"/>
    </location>
</feature>
<evidence type="ECO:0000313" key="4">
    <source>
        <dbReference type="EMBL" id="PLT11504.1"/>
    </source>
</evidence>
<evidence type="ECO:0000313" key="8">
    <source>
        <dbReference type="Proteomes" id="UP000289808"/>
    </source>
</evidence>
<reference evidence="3" key="5">
    <citation type="submission" date="2024-06" db="EMBL/GenBank/DDBJ databases">
        <title>Vaginal Lactobacillus fatty acid response mechanisms reveal a metabolite-targeted strategy for bacterial vaginosis treatment.</title>
        <authorList>
            <person name="Zhu M."/>
            <person name="Blainey P.C."/>
            <person name="Bloom S.M."/>
            <person name="Kwon D.S."/>
        </authorList>
    </citation>
    <scope>NUCLEOTIDE SEQUENCE</scope>
    <source>
        <strain evidence="3">194_F1_1</strain>
    </source>
</reference>
<dbReference type="Proteomes" id="UP001434419">
    <property type="component" value="Unassembled WGS sequence"/>
</dbReference>
<evidence type="ECO:0000313" key="9">
    <source>
        <dbReference type="Proteomes" id="UP000295195"/>
    </source>
</evidence>
<evidence type="ECO:0000313" key="3">
    <source>
        <dbReference type="EMBL" id="MES5150689.1"/>
    </source>
</evidence>
<evidence type="ECO:0000313" key="5">
    <source>
        <dbReference type="EMBL" id="RXF56893.1"/>
    </source>
</evidence>
<dbReference type="Proteomes" id="UP000295195">
    <property type="component" value="Unassembled WGS sequence"/>
</dbReference>
<dbReference type="EMBL" id="NKLP01000201">
    <property type="protein sequence ID" value="TDN29433.1"/>
    <property type="molecule type" value="Genomic_DNA"/>
</dbReference>
<evidence type="ECO:0000313" key="7">
    <source>
        <dbReference type="Proteomes" id="UP000235119"/>
    </source>
</evidence>
<reference evidence="4 7" key="2">
    <citation type="submission" date="2017-12" db="EMBL/GenBank/DDBJ databases">
        <title>Phylogenetic diversity of female urinary microbiome.</title>
        <authorList>
            <person name="Thomas-White K."/>
            <person name="Wolfe A.J."/>
        </authorList>
    </citation>
    <scope>NUCLEOTIDE SEQUENCE [LARGE SCALE GENOMIC DNA]</scope>
    <source>
        <strain evidence="4 7">UMB0085</strain>
    </source>
</reference>
<feature type="transmembrane region" description="Helical" evidence="1">
    <location>
        <begin position="115"/>
        <end position="145"/>
    </location>
</feature>
<feature type="transmembrane region" description="Helical" evidence="1">
    <location>
        <begin position="83"/>
        <end position="103"/>
    </location>
</feature>
<comment type="caution">
    <text evidence="2">The sequence shown here is derived from an EMBL/GenBank/DDBJ whole genome shotgun (WGS) entry which is preliminary data.</text>
</comment>
<organism evidence="2 10">
    <name type="scientific">Lactobacillus crispatus</name>
    <dbReference type="NCBI Taxonomy" id="47770"/>
    <lineage>
        <taxon>Bacteria</taxon>
        <taxon>Bacillati</taxon>
        <taxon>Bacillota</taxon>
        <taxon>Bacilli</taxon>
        <taxon>Lactobacillales</taxon>
        <taxon>Lactobacillaceae</taxon>
        <taxon>Lactobacillus</taxon>
    </lineage>
</organism>
<dbReference type="RefSeq" id="WP_005720396.1">
    <property type="nucleotide sequence ID" value="NZ_CAZZQI010000001.1"/>
</dbReference>
<reference evidence="2" key="4">
    <citation type="submission" date="2023-08" db="EMBL/GenBank/DDBJ databases">
        <title>Lactobacillus from the Female Urinary Tract.</title>
        <authorList>
            <person name="Stegman N."/>
            <person name="Jackson B."/>
            <person name="Steiling M."/>
            <person name="Sedano C."/>
            <person name="Wolfe A."/>
            <person name="Putonti C."/>
        </authorList>
    </citation>
    <scope>NUCLEOTIDE SEQUENCE</scope>
    <source>
        <strain evidence="2">UMB5661</strain>
    </source>
</reference>
<dbReference type="Proteomes" id="UP000235119">
    <property type="component" value="Unassembled WGS sequence"/>
</dbReference>
<sequence>MSKPKEGMLTILFAILSVIQLLELIYDVANRKSVNYIQDVIWLILGICLTVGYFYSTKYIGIAKIEEDDERDKFIQTKTNNQAFNILQWVLFVLGAVTIIIDVNLGQMGLDSRAMVIIVVGVVLIFLWAFSWILQLILMIINYFCN</sequence>
<keyword evidence="11" id="KW-1185">Reference proteome</keyword>
<proteinExistence type="predicted"/>
<accession>A0A135ZET0</accession>
<keyword evidence="1" id="KW-0812">Transmembrane</keyword>
<evidence type="ECO:0000313" key="6">
    <source>
        <dbReference type="EMBL" id="TDN29433.1"/>
    </source>
</evidence>
<name>A0A135ZET0_9LACO</name>
<dbReference type="AlphaFoldDB" id="A0A135ZET0"/>
<dbReference type="EMBL" id="SCLX01000072">
    <property type="protein sequence ID" value="RXF56893.1"/>
    <property type="molecule type" value="Genomic_DNA"/>
</dbReference>
<dbReference type="Proteomes" id="UP000289808">
    <property type="component" value="Unassembled WGS sequence"/>
</dbReference>
<keyword evidence="1" id="KW-1133">Transmembrane helix</keyword>
<evidence type="ECO:0000313" key="11">
    <source>
        <dbReference type="Proteomes" id="UP001434419"/>
    </source>
</evidence>
<evidence type="ECO:0000313" key="10">
    <source>
        <dbReference type="Proteomes" id="UP001253287"/>
    </source>
</evidence>
<protein>
    <submittedName>
        <fullName evidence="2">Uncharacterized protein</fullName>
    </submittedName>
</protein>
<dbReference type="EMBL" id="JBETVU010000012">
    <property type="protein sequence ID" value="MES5150689.1"/>
    <property type="molecule type" value="Genomic_DNA"/>
</dbReference>
<dbReference type="Proteomes" id="UP001253287">
    <property type="component" value="Unassembled WGS sequence"/>
</dbReference>
<dbReference type="EMBL" id="PKIW01000016">
    <property type="protein sequence ID" value="PLT11504.1"/>
    <property type="molecule type" value="Genomic_DNA"/>
</dbReference>
<gene>
    <name evidence="3" type="ORF">ABVC42_12485</name>
    <name evidence="6" type="ORF">CEE75_10830</name>
    <name evidence="4" type="ORF">CYJ79_04460</name>
    <name evidence="5" type="ORF">ERD32_09725</name>
    <name evidence="2" type="ORF">RON39_09210</name>
</gene>
<dbReference type="EMBL" id="JAVTXN010000059">
    <property type="protein sequence ID" value="MDT9610287.1"/>
    <property type="molecule type" value="Genomic_DNA"/>
</dbReference>
<evidence type="ECO:0000313" key="2">
    <source>
        <dbReference type="EMBL" id="MDT9610287.1"/>
    </source>
</evidence>
<reference evidence="5 8" key="3">
    <citation type="submission" date="2019-01" db="EMBL/GenBank/DDBJ databases">
        <title>The genome sequence of Lactobacillus crispatus L49.</title>
        <authorList>
            <person name="Zhong J."/>
            <person name="Zhang J."/>
        </authorList>
    </citation>
    <scope>NUCLEOTIDE SEQUENCE [LARGE SCALE GENOMIC DNA]</scope>
    <source>
        <strain evidence="5 8">L49</strain>
    </source>
</reference>